<evidence type="ECO:0000313" key="2">
    <source>
        <dbReference type="EMBL" id="MEJ2888946.1"/>
    </source>
</evidence>
<accession>A0ABU8NBA9</accession>
<gene>
    <name evidence="2" type="ORF">WCD41_20975</name>
</gene>
<keyword evidence="3" id="KW-1185">Reference proteome</keyword>
<protein>
    <submittedName>
        <fullName evidence="2">Uncharacterized protein</fullName>
    </submittedName>
</protein>
<comment type="caution">
    <text evidence="2">The sequence shown here is derived from an EMBL/GenBank/DDBJ whole genome shotgun (WGS) entry which is preliminary data.</text>
</comment>
<sequence>MGRDFKVNKQGIRRHVRAIGKEYEKQWQRYGPALPIEGDEPVWASGPGVPRSDEPDPGSRIARIRRAFLLWFAGHDEEHPGWQKFLDECPEVDGVAVSDSERDEAVQRLLDDELLGGPGSRQQRWPVLLKLTAEGRLCVQDFGGDTVAWASRYRRGGSIYNDNRDQRVYAQGASGQVAAHSPGAHQEQHQSIFNVDIHALRSAARFLLANLEDLETEGFTPDSVEEVRAAAQNVVSEASEDEPEQSRLRGLAEKINTVLLTHPMTAGVASGGTSGTASALLAAALNPPQH</sequence>
<dbReference type="Proteomes" id="UP001370100">
    <property type="component" value="Unassembled WGS sequence"/>
</dbReference>
<dbReference type="EMBL" id="JBBEGL010000005">
    <property type="protein sequence ID" value="MEJ2888946.1"/>
    <property type="molecule type" value="Genomic_DNA"/>
</dbReference>
<reference evidence="2 3" key="1">
    <citation type="submission" date="2024-03" db="EMBL/GenBank/DDBJ databases">
        <title>Actinomycetospora sp. OC33-EN06, a novel actinomycete isolated from wild orchid (Aerides multiflora).</title>
        <authorList>
            <person name="Suriyachadkun C."/>
        </authorList>
    </citation>
    <scope>NUCLEOTIDE SEQUENCE [LARGE SCALE GENOMIC DNA]</scope>
    <source>
        <strain evidence="2 3">OC33-EN06</strain>
    </source>
</reference>
<organism evidence="2 3">
    <name type="scientific">Actinomycetospora aeridis</name>
    <dbReference type="NCBI Taxonomy" id="3129231"/>
    <lineage>
        <taxon>Bacteria</taxon>
        <taxon>Bacillati</taxon>
        <taxon>Actinomycetota</taxon>
        <taxon>Actinomycetes</taxon>
        <taxon>Pseudonocardiales</taxon>
        <taxon>Pseudonocardiaceae</taxon>
        <taxon>Actinomycetospora</taxon>
    </lineage>
</organism>
<evidence type="ECO:0000256" key="1">
    <source>
        <dbReference type="SAM" id="MobiDB-lite"/>
    </source>
</evidence>
<name>A0ABU8NBA9_9PSEU</name>
<evidence type="ECO:0000313" key="3">
    <source>
        <dbReference type="Proteomes" id="UP001370100"/>
    </source>
</evidence>
<dbReference type="RefSeq" id="WP_337715976.1">
    <property type="nucleotide sequence ID" value="NZ_JBBEGL010000005.1"/>
</dbReference>
<proteinExistence type="predicted"/>
<feature type="region of interest" description="Disordered" evidence="1">
    <location>
        <begin position="38"/>
        <end position="57"/>
    </location>
</feature>